<dbReference type="AlphaFoldDB" id="A0ABD3K839"/>
<feature type="region of interest" description="Disordered" evidence="2">
    <location>
        <begin position="437"/>
        <end position="474"/>
    </location>
</feature>
<gene>
    <name evidence="3" type="ORF">ACJRO7_023824</name>
</gene>
<name>A0ABD3K839_EUCGL</name>
<reference evidence="3 4" key="1">
    <citation type="submission" date="2024-11" db="EMBL/GenBank/DDBJ databases">
        <title>Chromosome-level genome assembly of Eucalyptus globulus Labill. provides insights into its genome evolution.</title>
        <authorList>
            <person name="Li X."/>
        </authorList>
    </citation>
    <scope>NUCLEOTIDE SEQUENCE [LARGE SCALE GENOMIC DNA]</scope>
    <source>
        <strain evidence="3">CL2024</strain>
        <tissue evidence="3">Fresh tender leaves</tissue>
    </source>
</reference>
<keyword evidence="4" id="KW-1185">Reference proteome</keyword>
<organism evidence="3 4">
    <name type="scientific">Eucalyptus globulus</name>
    <name type="common">Tasmanian blue gum</name>
    <dbReference type="NCBI Taxonomy" id="34317"/>
    <lineage>
        <taxon>Eukaryota</taxon>
        <taxon>Viridiplantae</taxon>
        <taxon>Streptophyta</taxon>
        <taxon>Embryophyta</taxon>
        <taxon>Tracheophyta</taxon>
        <taxon>Spermatophyta</taxon>
        <taxon>Magnoliopsida</taxon>
        <taxon>eudicotyledons</taxon>
        <taxon>Gunneridae</taxon>
        <taxon>Pentapetalae</taxon>
        <taxon>rosids</taxon>
        <taxon>malvids</taxon>
        <taxon>Myrtales</taxon>
        <taxon>Myrtaceae</taxon>
        <taxon>Myrtoideae</taxon>
        <taxon>Eucalypteae</taxon>
        <taxon>Eucalyptus</taxon>
    </lineage>
</organism>
<proteinExistence type="predicted"/>
<evidence type="ECO:0000313" key="4">
    <source>
        <dbReference type="Proteomes" id="UP001634007"/>
    </source>
</evidence>
<dbReference type="PANTHER" id="PTHR14089">
    <property type="entry name" value="PRE-MRNA-SPLICING FACTOR RBM22"/>
    <property type="match status" value="1"/>
</dbReference>
<dbReference type="SUPFAM" id="SSF54928">
    <property type="entry name" value="RNA-binding domain, RBD"/>
    <property type="match status" value="1"/>
</dbReference>
<keyword evidence="1" id="KW-0694">RNA-binding</keyword>
<evidence type="ECO:0000313" key="3">
    <source>
        <dbReference type="EMBL" id="KAL3734534.1"/>
    </source>
</evidence>
<dbReference type="InterPro" id="IPR039171">
    <property type="entry name" value="Cwc2/Slt11"/>
</dbReference>
<sequence length="474" mass="53251">MAHRLLRDAEADGWERSDFPITCKSCLDDNPCIRMAQSFSISFFSPPISLFRLFVPCSDLFSSGLSFSLCCWAYVIKCRICHRPFTVFRWGPGRDVRYKKTEIRLTYCKLKNVCQVRDTALLISSHDAITKSVINRDYFAEEHDQKFSIIMKLVTIPVQARAELDYESSYRKVWPNDTILRLRRTTLYTKETEYVGAECPYRHEMPVTGELSQQHIKDRYSGHVSCLALHLLVNAPVALKLLNKAGEMPSLEPHEDESIRTLDNFFAHIEIESIRMVLQQACAFVTYTTREGAEKAAEEPQAPKPQTEGSEVAWQQAAILPGGLLPRAVISQQQSQIQREPSIPPWTPEGWVQLFLPRKGLSVGPQGPARTGHLRSSSNRAALCLLRSGPASWAILFPFLPFLWLYDAPPPYQQYQLLNPSTVPPLHPPLATLQYQQDHVQSVSTPLSSAPVPPPALPSSLGSTPRGSVPPVSS</sequence>
<comment type="caution">
    <text evidence="3">The sequence shown here is derived from an EMBL/GenBank/DDBJ whole genome shotgun (WGS) entry which is preliminary data.</text>
</comment>
<dbReference type="Gene3D" id="3.30.70.330">
    <property type="match status" value="1"/>
</dbReference>
<accession>A0ABD3K839</accession>
<evidence type="ECO:0000256" key="2">
    <source>
        <dbReference type="SAM" id="MobiDB-lite"/>
    </source>
</evidence>
<dbReference type="Proteomes" id="UP001634007">
    <property type="component" value="Unassembled WGS sequence"/>
</dbReference>
<dbReference type="InterPro" id="IPR012677">
    <property type="entry name" value="Nucleotide-bd_a/b_plait_sf"/>
</dbReference>
<protein>
    <submittedName>
        <fullName evidence="3">Uncharacterized protein</fullName>
    </submittedName>
</protein>
<evidence type="ECO:0000256" key="1">
    <source>
        <dbReference type="ARBA" id="ARBA00022884"/>
    </source>
</evidence>
<dbReference type="GO" id="GO:0003723">
    <property type="term" value="F:RNA binding"/>
    <property type="evidence" value="ECO:0007669"/>
    <property type="project" value="UniProtKB-KW"/>
</dbReference>
<dbReference type="EMBL" id="JBJKBG010000006">
    <property type="protein sequence ID" value="KAL3734534.1"/>
    <property type="molecule type" value="Genomic_DNA"/>
</dbReference>
<dbReference type="PANTHER" id="PTHR14089:SF6">
    <property type="entry name" value="PRE-MRNA-SPLICING FACTOR RBM22"/>
    <property type="match status" value="1"/>
</dbReference>
<dbReference type="InterPro" id="IPR035979">
    <property type="entry name" value="RBD_domain_sf"/>
</dbReference>